<dbReference type="KEGG" id="pco:PHACADRAFT_213671"/>
<feature type="signal peptide" evidence="1">
    <location>
        <begin position="1"/>
        <end position="21"/>
    </location>
</feature>
<gene>
    <name evidence="2" type="ORF">PHACADRAFT_213671</name>
</gene>
<feature type="chain" id="PRO_5003884739" evidence="1">
    <location>
        <begin position="22"/>
        <end position="105"/>
    </location>
</feature>
<evidence type="ECO:0000256" key="1">
    <source>
        <dbReference type="SAM" id="SignalP"/>
    </source>
</evidence>
<keyword evidence="1" id="KW-0732">Signal</keyword>
<dbReference type="AlphaFoldDB" id="K5VHT7"/>
<sequence length="105" mass="11023">MFSKTTLFATSLAAAAASVVARPQDVWNLKIPSLAADGHALVDISEASQVVLAKSNVLSSIDPLSQGFDLHANHACFVPIPIPVDTVAGDDHSVAHGYRRFDVAV</sequence>
<dbReference type="HOGENOM" id="CLU_2237532_0_0_1"/>
<proteinExistence type="predicted"/>
<accession>K5VHT7</accession>
<evidence type="ECO:0000313" key="3">
    <source>
        <dbReference type="Proteomes" id="UP000008370"/>
    </source>
</evidence>
<dbReference type="InParanoid" id="K5VHT7"/>
<dbReference type="Proteomes" id="UP000008370">
    <property type="component" value="Unassembled WGS sequence"/>
</dbReference>
<protein>
    <submittedName>
        <fullName evidence="2">Uncharacterized protein</fullName>
    </submittedName>
</protein>
<dbReference type="RefSeq" id="XP_007401058.1">
    <property type="nucleotide sequence ID" value="XM_007400996.1"/>
</dbReference>
<dbReference type="GeneID" id="18913404"/>
<name>K5VHT7_PHACS</name>
<organism evidence="2 3">
    <name type="scientific">Phanerochaete carnosa (strain HHB-10118-sp)</name>
    <name type="common">White-rot fungus</name>
    <name type="synonym">Peniophora carnosa</name>
    <dbReference type="NCBI Taxonomy" id="650164"/>
    <lineage>
        <taxon>Eukaryota</taxon>
        <taxon>Fungi</taxon>
        <taxon>Dikarya</taxon>
        <taxon>Basidiomycota</taxon>
        <taxon>Agaricomycotina</taxon>
        <taxon>Agaricomycetes</taxon>
        <taxon>Polyporales</taxon>
        <taxon>Phanerochaetaceae</taxon>
        <taxon>Phanerochaete</taxon>
    </lineage>
</organism>
<dbReference type="EMBL" id="JH930478">
    <property type="protein sequence ID" value="EKM50798.1"/>
    <property type="molecule type" value="Genomic_DNA"/>
</dbReference>
<evidence type="ECO:0000313" key="2">
    <source>
        <dbReference type="EMBL" id="EKM50798.1"/>
    </source>
</evidence>
<keyword evidence="3" id="KW-1185">Reference proteome</keyword>
<reference evidence="2 3" key="1">
    <citation type="journal article" date="2012" name="BMC Genomics">
        <title>Comparative genomics of the white-rot fungi, Phanerochaete carnosa and P. chrysosporium, to elucidate the genetic basis of the distinct wood types they colonize.</title>
        <authorList>
            <person name="Suzuki H."/>
            <person name="MacDonald J."/>
            <person name="Syed K."/>
            <person name="Salamov A."/>
            <person name="Hori C."/>
            <person name="Aerts A."/>
            <person name="Henrissat B."/>
            <person name="Wiebenga A."/>
            <person name="vanKuyk P.A."/>
            <person name="Barry K."/>
            <person name="Lindquist E."/>
            <person name="LaButti K."/>
            <person name="Lapidus A."/>
            <person name="Lucas S."/>
            <person name="Coutinho P."/>
            <person name="Gong Y."/>
            <person name="Samejima M."/>
            <person name="Mahadevan R."/>
            <person name="Abou-Zaid M."/>
            <person name="de Vries R.P."/>
            <person name="Igarashi K."/>
            <person name="Yadav J.S."/>
            <person name="Grigoriev I.V."/>
            <person name="Master E.R."/>
        </authorList>
    </citation>
    <scope>NUCLEOTIDE SEQUENCE [LARGE SCALE GENOMIC DNA]</scope>
    <source>
        <strain evidence="2 3">HHB-10118-sp</strain>
    </source>
</reference>